<comment type="caution">
    <text evidence="2">The sequence shown here is derived from an EMBL/GenBank/DDBJ whole genome shotgun (WGS) entry which is preliminary data.</text>
</comment>
<dbReference type="Proteomes" id="UP000299102">
    <property type="component" value="Unassembled WGS sequence"/>
</dbReference>
<proteinExistence type="predicted"/>
<accession>A0A4C1T2F5</accession>
<evidence type="ECO:0000313" key="2">
    <source>
        <dbReference type="EMBL" id="GBP07657.1"/>
    </source>
</evidence>
<gene>
    <name evidence="2" type="ORF">EVAR_2777_1</name>
</gene>
<organism evidence="2 3">
    <name type="scientific">Eumeta variegata</name>
    <name type="common">Bagworm moth</name>
    <name type="synonym">Eumeta japonica</name>
    <dbReference type="NCBI Taxonomy" id="151549"/>
    <lineage>
        <taxon>Eukaryota</taxon>
        <taxon>Metazoa</taxon>
        <taxon>Ecdysozoa</taxon>
        <taxon>Arthropoda</taxon>
        <taxon>Hexapoda</taxon>
        <taxon>Insecta</taxon>
        <taxon>Pterygota</taxon>
        <taxon>Neoptera</taxon>
        <taxon>Endopterygota</taxon>
        <taxon>Lepidoptera</taxon>
        <taxon>Glossata</taxon>
        <taxon>Ditrysia</taxon>
        <taxon>Tineoidea</taxon>
        <taxon>Psychidae</taxon>
        <taxon>Oiketicinae</taxon>
        <taxon>Eumeta</taxon>
    </lineage>
</organism>
<evidence type="ECO:0000256" key="1">
    <source>
        <dbReference type="SAM" id="MobiDB-lite"/>
    </source>
</evidence>
<keyword evidence="3" id="KW-1185">Reference proteome</keyword>
<reference evidence="2 3" key="1">
    <citation type="journal article" date="2019" name="Commun. Biol.">
        <title>The bagworm genome reveals a unique fibroin gene that provides high tensile strength.</title>
        <authorList>
            <person name="Kono N."/>
            <person name="Nakamura H."/>
            <person name="Ohtoshi R."/>
            <person name="Tomita M."/>
            <person name="Numata K."/>
            <person name="Arakawa K."/>
        </authorList>
    </citation>
    <scope>NUCLEOTIDE SEQUENCE [LARGE SCALE GENOMIC DNA]</scope>
</reference>
<sequence>MINAHEYAHDVQQPYCPETSSDRERRSITLIRGINQTAGFSQGGRSGVTNRVMPCTPGQRGVAALPVSMRVSSTRTQLVNVEPGDSMAIIEYRTDRCPLDRGTKAIHPRGSLNPIIKAV</sequence>
<dbReference type="EMBL" id="BGZK01000027">
    <property type="protein sequence ID" value="GBP07657.1"/>
    <property type="molecule type" value="Genomic_DNA"/>
</dbReference>
<evidence type="ECO:0000313" key="3">
    <source>
        <dbReference type="Proteomes" id="UP000299102"/>
    </source>
</evidence>
<dbReference type="AlphaFoldDB" id="A0A4C1T2F5"/>
<name>A0A4C1T2F5_EUMVA</name>
<feature type="region of interest" description="Disordered" evidence="1">
    <location>
        <begin position="1"/>
        <end position="22"/>
    </location>
</feature>
<protein>
    <submittedName>
        <fullName evidence="2">Uncharacterized protein</fullName>
    </submittedName>
</protein>